<evidence type="ECO:0000256" key="5">
    <source>
        <dbReference type="ARBA" id="ARBA00023167"/>
    </source>
</evidence>
<reference evidence="12 13" key="1">
    <citation type="submission" date="2015-07" db="EMBL/GenBank/DDBJ databases">
        <title>Complete genome sequence of Mycobacterium goodii X7B, a facultative thermophilic biodesulfurizing bacterium.</title>
        <authorList>
            <person name="Yu B."/>
            <person name="Li F."/>
            <person name="Xu P."/>
        </authorList>
    </citation>
    <scope>NUCLEOTIDE SEQUENCE [LARGE SCALE GENOMIC DNA]</scope>
    <source>
        <strain evidence="12 13">X7B</strain>
    </source>
</reference>
<dbReference type="PROSITE" id="PS00868">
    <property type="entry name" value="CYS_MET_METAB_PP"/>
    <property type="match status" value="1"/>
</dbReference>
<comment type="catalytic activity">
    <reaction evidence="9">
        <text>L-methionine + H2O = methanethiol + 2-oxobutanoate + NH4(+)</text>
        <dbReference type="Rhea" id="RHEA:23800"/>
        <dbReference type="ChEBI" id="CHEBI:15377"/>
        <dbReference type="ChEBI" id="CHEBI:16007"/>
        <dbReference type="ChEBI" id="CHEBI:16763"/>
        <dbReference type="ChEBI" id="CHEBI:28938"/>
        <dbReference type="ChEBI" id="CHEBI:57844"/>
        <dbReference type="EC" id="4.4.1.11"/>
    </reaction>
    <physiologicalReaction direction="left-to-right" evidence="9">
        <dbReference type="Rhea" id="RHEA:23801"/>
    </physiologicalReaction>
</comment>
<dbReference type="GO" id="GO:0009086">
    <property type="term" value="P:methionine biosynthetic process"/>
    <property type="evidence" value="ECO:0007669"/>
    <property type="project" value="UniProtKB-KW"/>
</dbReference>
<dbReference type="GO" id="GO:0019346">
    <property type="term" value="P:transsulfuration"/>
    <property type="evidence" value="ECO:0007669"/>
    <property type="project" value="InterPro"/>
</dbReference>
<dbReference type="Pfam" id="PF01053">
    <property type="entry name" value="Cys_Met_Meta_PP"/>
    <property type="match status" value="1"/>
</dbReference>
<dbReference type="GO" id="GO:0018826">
    <property type="term" value="F:methionine gamma-lyase activity"/>
    <property type="evidence" value="ECO:0007669"/>
    <property type="project" value="UniProtKB-EC"/>
</dbReference>
<feature type="modified residue" description="N6-(pyridoxal phosphate)lysine" evidence="10">
    <location>
        <position position="213"/>
    </location>
</feature>
<comment type="catalytic activity">
    <reaction evidence="8">
        <text>L-homocysteine + H2O = 2-oxobutanoate + hydrogen sulfide + NH4(+) + H(+)</text>
        <dbReference type="Rhea" id="RHEA:14501"/>
        <dbReference type="ChEBI" id="CHEBI:15377"/>
        <dbReference type="ChEBI" id="CHEBI:15378"/>
        <dbReference type="ChEBI" id="CHEBI:16763"/>
        <dbReference type="ChEBI" id="CHEBI:28938"/>
        <dbReference type="ChEBI" id="CHEBI:29919"/>
        <dbReference type="ChEBI" id="CHEBI:58199"/>
        <dbReference type="EC" id="4.4.1.2"/>
    </reaction>
    <physiologicalReaction direction="left-to-right" evidence="8">
        <dbReference type="Rhea" id="RHEA:14502"/>
    </physiologicalReaction>
</comment>
<dbReference type="GO" id="GO:0030170">
    <property type="term" value="F:pyridoxal phosphate binding"/>
    <property type="evidence" value="ECO:0007669"/>
    <property type="project" value="InterPro"/>
</dbReference>
<dbReference type="InterPro" id="IPR054542">
    <property type="entry name" value="Cys_met_metab_PP"/>
</dbReference>
<keyword evidence="4 10" id="KW-0663">Pyridoxal phosphate</keyword>
<dbReference type="AlphaFoldDB" id="A0A0K0X2A7"/>
<comment type="similarity">
    <text evidence="2 11">Belongs to the trans-sulfuration enzymes family.</text>
</comment>
<evidence type="ECO:0000313" key="12">
    <source>
        <dbReference type="EMBL" id="AKS31482.1"/>
    </source>
</evidence>
<evidence type="ECO:0000256" key="11">
    <source>
        <dbReference type="RuleBase" id="RU362118"/>
    </source>
</evidence>
<dbReference type="Gene3D" id="3.90.1150.10">
    <property type="entry name" value="Aspartate Aminotransferase, domain 1"/>
    <property type="match status" value="1"/>
</dbReference>
<evidence type="ECO:0000256" key="7">
    <source>
        <dbReference type="ARBA" id="ARBA00047199"/>
    </source>
</evidence>
<dbReference type="Proteomes" id="UP000062255">
    <property type="component" value="Chromosome"/>
</dbReference>
<dbReference type="InterPro" id="IPR000277">
    <property type="entry name" value="Cys/Met-Metab_PyrdxlP-dep_enz"/>
</dbReference>
<organism evidence="12 13">
    <name type="scientific">Mycolicibacterium goodii</name>
    <name type="common">Mycobacterium goodii</name>
    <dbReference type="NCBI Taxonomy" id="134601"/>
    <lineage>
        <taxon>Bacteria</taxon>
        <taxon>Bacillati</taxon>
        <taxon>Actinomycetota</taxon>
        <taxon>Actinomycetes</taxon>
        <taxon>Mycobacteriales</taxon>
        <taxon>Mycobacteriaceae</taxon>
        <taxon>Mycolicibacterium</taxon>
    </lineage>
</organism>
<dbReference type="GO" id="GO:0005737">
    <property type="term" value="C:cytoplasm"/>
    <property type="evidence" value="ECO:0007669"/>
    <property type="project" value="TreeGrafter"/>
</dbReference>
<evidence type="ECO:0000256" key="8">
    <source>
        <dbReference type="ARBA" id="ARBA00048780"/>
    </source>
</evidence>
<comment type="cofactor">
    <cofactor evidence="1 11">
        <name>pyridoxal 5'-phosphate</name>
        <dbReference type="ChEBI" id="CHEBI:597326"/>
    </cofactor>
</comment>
<protein>
    <recommendedName>
        <fullName evidence="6">homocysteine desulfhydrase</fullName>
        <ecNumber evidence="6">4.4.1.2</ecNumber>
    </recommendedName>
    <alternativeName>
        <fullName evidence="7">Homocysteine desulfhydrase</fullName>
    </alternativeName>
</protein>
<dbReference type="CDD" id="cd00614">
    <property type="entry name" value="CGS_like"/>
    <property type="match status" value="1"/>
</dbReference>
<dbReference type="GO" id="GO:0047982">
    <property type="term" value="F:homocysteine desulfhydrase activity"/>
    <property type="evidence" value="ECO:0007669"/>
    <property type="project" value="UniProtKB-EC"/>
</dbReference>
<evidence type="ECO:0000256" key="2">
    <source>
        <dbReference type="ARBA" id="ARBA00009077"/>
    </source>
</evidence>
<evidence type="ECO:0000256" key="1">
    <source>
        <dbReference type="ARBA" id="ARBA00001933"/>
    </source>
</evidence>
<keyword evidence="5" id="KW-0486">Methionine biosynthesis</keyword>
<dbReference type="PATRIC" id="fig|134601.6.peg.1209"/>
<dbReference type="InterPro" id="IPR015421">
    <property type="entry name" value="PyrdxlP-dep_Trfase_major"/>
</dbReference>
<gene>
    <name evidence="12" type="ORF">AFA91_05830</name>
</gene>
<dbReference type="PIRSF" id="PIRSF001434">
    <property type="entry name" value="CGS"/>
    <property type="match status" value="1"/>
</dbReference>
<dbReference type="STRING" id="134601.AFA91_05830"/>
<dbReference type="PANTHER" id="PTHR11808">
    <property type="entry name" value="TRANS-SULFURATION ENZYME FAMILY MEMBER"/>
    <property type="match status" value="1"/>
</dbReference>
<dbReference type="Gene3D" id="3.40.640.10">
    <property type="entry name" value="Type I PLP-dependent aspartate aminotransferase-like (Major domain)"/>
    <property type="match status" value="1"/>
</dbReference>
<sequence>MQASVSYRRCVDITTSLIHGDDHLHWDAAVTPSIAQGSNWELPSHETLAEVATQPLYPYMYNRKGNPNHEQIASIISRLEGGERTLMTASGMSAVSTLVLALVKAGDHVVLQNSIYAGVSNMCHNVLPRLGVECTFVDQTSTEAFEHAMRDNTRLVLLETPSNPLLEITDIQAVADIAHRTGALVATDNTFATPLNQRPLSLGSDITWHSCTKYFGGHSDLLAGSITASQELVERIWHTHEVTGGILAPFNAWLLLRGIRTLSVRVERHNRNGMTLATALAEHPEVAQVNYPGLVSHPGHEIAARQMKGFGGMLSFTLRGGYDAATKFVTNLKYARHASSLGHIGSLVIHPAAMWGAAMTTDELEAAGVDPGLIRFSVGIEDADDVVEDVVATLDSIGAAK</sequence>
<dbReference type="SUPFAM" id="SSF53383">
    <property type="entry name" value="PLP-dependent transferases"/>
    <property type="match status" value="1"/>
</dbReference>
<dbReference type="InterPro" id="IPR015422">
    <property type="entry name" value="PyrdxlP-dep_Trfase_small"/>
</dbReference>
<evidence type="ECO:0000256" key="4">
    <source>
        <dbReference type="ARBA" id="ARBA00022898"/>
    </source>
</evidence>
<evidence type="ECO:0000256" key="9">
    <source>
        <dbReference type="ARBA" id="ARBA00052699"/>
    </source>
</evidence>
<dbReference type="InterPro" id="IPR015424">
    <property type="entry name" value="PyrdxlP-dep_Trfase"/>
</dbReference>
<evidence type="ECO:0000256" key="3">
    <source>
        <dbReference type="ARBA" id="ARBA00011881"/>
    </source>
</evidence>
<dbReference type="EMBL" id="CP012150">
    <property type="protein sequence ID" value="AKS31482.1"/>
    <property type="molecule type" value="Genomic_DNA"/>
</dbReference>
<dbReference type="KEGG" id="mgo:AFA91_05830"/>
<evidence type="ECO:0000256" key="6">
    <source>
        <dbReference type="ARBA" id="ARBA00047175"/>
    </source>
</evidence>
<comment type="subunit">
    <text evidence="3">Homotetramer.</text>
</comment>
<name>A0A0K0X2A7_MYCGD</name>
<evidence type="ECO:0000313" key="13">
    <source>
        <dbReference type="Proteomes" id="UP000062255"/>
    </source>
</evidence>
<dbReference type="FunFam" id="3.40.640.10:FF:000046">
    <property type="entry name" value="Cystathionine gamma-lyase"/>
    <property type="match status" value="1"/>
</dbReference>
<accession>A0A0K0X2A7</accession>
<keyword evidence="5" id="KW-0028">Amino-acid biosynthesis</keyword>
<proteinExistence type="inferred from homology"/>
<dbReference type="EC" id="4.4.1.2" evidence="6"/>
<evidence type="ECO:0000256" key="10">
    <source>
        <dbReference type="PIRSR" id="PIRSR001434-2"/>
    </source>
</evidence>